<sequence>MQNDPGILITAIGSLLLGLLVFFEGLNGWKIPAANFLASLLCFFVGLSALTFWFVVAFDVFLIDERSGNFG</sequence>
<evidence type="ECO:0000313" key="3">
    <source>
        <dbReference type="Proteomes" id="UP000595554"/>
    </source>
</evidence>
<name>A0A7T8C149_9CAUD</name>
<accession>A0A7T8C149</accession>
<feature type="transmembrane region" description="Helical" evidence="1">
    <location>
        <begin position="6"/>
        <end position="23"/>
    </location>
</feature>
<dbReference type="EMBL" id="MW406974">
    <property type="protein sequence ID" value="QQO38617.1"/>
    <property type="molecule type" value="Genomic_DNA"/>
</dbReference>
<reference evidence="2 3" key="1">
    <citation type="submission" date="2020-12" db="EMBL/GenBank/DDBJ databases">
        <title>Novel Lytic Phages Protect Cells and Mice against Pseudomonas aeruginosa Infection.</title>
        <authorList>
            <person name="Chen F."/>
            <person name="Wu M."/>
            <person name="Wang Z."/>
        </authorList>
    </citation>
    <scope>NUCLEOTIDE SEQUENCE [LARGE SCALE GENOMIC DNA]</scope>
</reference>
<proteinExistence type="predicted"/>
<organism evidence="2 3">
    <name type="scientific">Pseudomonas phage TH15</name>
    <dbReference type="NCBI Taxonomy" id="2801839"/>
    <lineage>
        <taxon>Viruses</taxon>
        <taxon>Duplodnaviria</taxon>
        <taxon>Heunggongvirae</taxon>
        <taxon>Uroviricota</taxon>
        <taxon>Caudoviricetes</taxon>
        <taxon>Lindbergviridae</taxon>
        <taxon>Pbunavirus</taxon>
        <taxon>Pbunavirus TH15</taxon>
    </lineage>
</organism>
<dbReference type="Proteomes" id="UP000595554">
    <property type="component" value="Segment"/>
</dbReference>
<evidence type="ECO:0000256" key="1">
    <source>
        <dbReference type="SAM" id="Phobius"/>
    </source>
</evidence>
<keyword evidence="1" id="KW-0472">Membrane</keyword>
<evidence type="ECO:0000313" key="2">
    <source>
        <dbReference type="EMBL" id="QQO38617.1"/>
    </source>
</evidence>
<keyword evidence="1" id="KW-0812">Transmembrane</keyword>
<feature type="transmembrane region" description="Helical" evidence="1">
    <location>
        <begin position="35"/>
        <end position="63"/>
    </location>
</feature>
<keyword evidence="1" id="KW-1133">Transmembrane helix</keyword>
<protein>
    <submittedName>
        <fullName evidence="2">Uncharacterized protein</fullName>
    </submittedName>
</protein>
<keyword evidence="3" id="KW-1185">Reference proteome</keyword>